<organism evidence="2">
    <name type="scientific">Amblyomma sculptum</name>
    <name type="common">Tick</name>
    <dbReference type="NCBI Taxonomy" id="1581419"/>
    <lineage>
        <taxon>Eukaryota</taxon>
        <taxon>Metazoa</taxon>
        <taxon>Ecdysozoa</taxon>
        <taxon>Arthropoda</taxon>
        <taxon>Chelicerata</taxon>
        <taxon>Arachnida</taxon>
        <taxon>Acari</taxon>
        <taxon>Parasitiformes</taxon>
        <taxon>Ixodida</taxon>
        <taxon>Ixodoidea</taxon>
        <taxon>Ixodidae</taxon>
        <taxon>Amblyomminae</taxon>
        <taxon>Amblyomma</taxon>
    </lineage>
</organism>
<keyword evidence="1" id="KW-0732">Signal</keyword>
<reference evidence="2" key="1">
    <citation type="submission" date="2016-09" db="EMBL/GenBank/DDBJ databases">
        <authorList>
            <person name="Capua I."/>
            <person name="De Benedictis P."/>
            <person name="Joannis T."/>
            <person name="Lombin L.H."/>
            <person name="Cattoli G."/>
        </authorList>
    </citation>
    <scope>NUCLEOTIDE SEQUENCE</scope>
</reference>
<feature type="chain" id="PRO_5009116459" evidence="1">
    <location>
        <begin position="26"/>
        <end position="81"/>
    </location>
</feature>
<sequence>MTLTKLLYFALFAVTIMAMMGRCSAYGNDVIRQCPITPGPCYIHHNGMQEGCPWTCRCISNKYNQGIYNGWGRCFTNRRTG</sequence>
<reference evidence="2" key="2">
    <citation type="journal article" date="2017" name="Front. Cell. Infect. Microbiol.">
        <title>Analysis of the Salivary Gland Transcriptome of Unfed and Partially Fed Amblyomma sculptum Ticks and Descriptive Proteome of the Saliva.</title>
        <authorList>
            <person name="Esteves E."/>
            <person name="Maruyama S.R."/>
            <person name="Kawahara R."/>
            <person name="Fujita A."/>
            <person name="Martins L.A."/>
            <person name="Righi A.A."/>
            <person name="Costa F.B."/>
            <person name="Palmisano G."/>
            <person name="Labruna M.B."/>
            <person name="Sa-Nunes A."/>
            <person name="Ribeiro J.M.C."/>
            <person name="Fogaca A.C."/>
        </authorList>
    </citation>
    <scope>NUCLEOTIDE SEQUENCE</scope>
</reference>
<dbReference type="AlphaFoldDB" id="A0A1E1XVE7"/>
<protein>
    <submittedName>
        <fullName evidence="2">Putative conserved secreted protein</fullName>
    </submittedName>
</protein>
<accession>A0A1E1XVE7</accession>
<evidence type="ECO:0000256" key="1">
    <source>
        <dbReference type="SAM" id="SignalP"/>
    </source>
</evidence>
<dbReference type="EMBL" id="GFAA01000192">
    <property type="protein sequence ID" value="JAU03243.1"/>
    <property type="molecule type" value="mRNA"/>
</dbReference>
<proteinExistence type="evidence at transcript level"/>
<name>A0A1E1XVE7_AMBSC</name>
<evidence type="ECO:0000313" key="2">
    <source>
        <dbReference type="EMBL" id="JAU03243.1"/>
    </source>
</evidence>
<feature type="signal peptide" evidence="1">
    <location>
        <begin position="1"/>
        <end position="25"/>
    </location>
</feature>